<evidence type="ECO:0000256" key="3">
    <source>
        <dbReference type="ARBA" id="ARBA00022989"/>
    </source>
</evidence>
<dbReference type="Gene3D" id="1.20.1250.20">
    <property type="entry name" value="MFS general substrate transporter like domains"/>
    <property type="match status" value="2"/>
</dbReference>
<dbReference type="PANTHER" id="PTHR11662">
    <property type="entry name" value="SOLUTE CARRIER FAMILY 17"/>
    <property type="match status" value="1"/>
</dbReference>
<feature type="transmembrane region" description="Helical" evidence="6">
    <location>
        <begin position="504"/>
        <end position="530"/>
    </location>
</feature>
<feature type="transmembrane region" description="Helical" evidence="6">
    <location>
        <begin position="276"/>
        <end position="296"/>
    </location>
</feature>
<feature type="domain" description="Major facilitator superfamily (MFS) profile" evidence="7">
    <location>
        <begin position="61"/>
        <end position="566"/>
    </location>
</feature>
<dbReference type="Pfam" id="PF07690">
    <property type="entry name" value="MFS_1"/>
    <property type="match status" value="1"/>
</dbReference>
<dbReference type="STRING" id="7222.B4JNN3"/>
<feature type="transmembrane region" description="Helical" evidence="6">
    <location>
        <begin position="182"/>
        <end position="201"/>
    </location>
</feature>
<feature type="compositionally biased region" description="Low complexity" evidence="5">
    <location>
        <begin position="120"/>
        <end position="129"/>
    </location>
</feature>
<dbReference type="AlphaFoldDB" id="B4JNN3"/>
<dbReference type="PhylomeDB" id="B4JNN3"/>
<dbReference type="InterPro" id="IPR036259">
    <property type="entry name" value="MFS_trans_sf"/>
</dbReference>
<feature type="region of interest" description="Disordered" evidence="5">
    <location>
        <begin position="18"/>
        <end position="39"/>
    </location>
</feature>
<feature type="transmembrane region" description="Helical" evidence="6">
    <location>
        <begin position="207"/>
        <end position="230"/>
    </location>
</feature>
<dbReference type="FunFam" id="1.20.1250.20:FF:000445">
    <property type="entry name" value="putative inorganic phosphate cotransporter"/>
    <property type="match status" value="1"/>
</dbReference>
<keyword evidence="4 6" id="KW-0472">Membrane</keyword>
<evidence type="ECO:0000256" key="1">
    <source>
        <dbReference type="ARBA" id="ARBA00004141"/>
    </source>
</evidence>
<feature type="region of interest" description="Disordered" evidence="5">
    <location>
        <begin position="109"/>
        <end position="133"/>
    </location>
</feature>
<dbReference type="InterPro" id="IPR050382">
    <property type="entry name" value="MFS_Na/Anion_cotransporter"/>
</dbReference>
<dbReference type="InParanoid" id="B4JNN3"/>
<sequence length="591" mass="65747">MPPHRWTDESRDASCYYGNVGRSASDADDDDTEADDEQEAFCDGDRPLIRPAADDAGEDDLLQTRHIFGLMGFLGFAVVYAMRVNLSVAIVAMVNQTAIPHNNGSILGNDTCKMPPSPSPSSSSSSSASFWDQDEYDRQDEKGEFVWDEATQGLVLGSFFYGYVLTQVPGGRMAELFGGKRIYGYGVLITAIFTLLTPLAAHWDLPLLIAVRVLEGMGEGVTYPAMHAMLAHWIPPLERNKFAAIVYAGSNIGTVISMPLTGWLCSQKFLGGWPSAFYIFGVMGLVWFGAWMYLVYDKPSEHPRISRKERAYIERMLHVQSQPEHNHVDDVDEDEEQERDRDQELDEVDVVEVEEEEEEHEAIPWRHLATSVPLWAILLTQCGQSWAFYTQLTELPTYMNNILHFDIQSNALLNAVPYLTSWFMGIACSALADWMLARRHITLLNSYKLWNTIASVVPSLGLIGIIYVGCDWVWVTFMLAGIGSFGGAVYAGNQMNHIALSPRFAGTMYGITNSAANMCGFLAPYVVGLIINHRETLTQWHIVFWLAAGLNIAGNFIYLIFASADEQSWSLQPPTRVNRGAGSASASTLRI</sequence>
<dbReference type="GO" id="GO:0006820">
    <property type="term" value="P:monoatomic anion transport"/>
    <property type="evidence" value="ECO:0007669"/>
    <property type="project" value="TreeGrafter"/>
</dbReference>
<dbReference type="OrthoDB" id="2985014at2759"/>
<dbReference type="EMBL" id="CH916371">
    <property type="protein sequence ID" value="EDV92326.1"/>
    <property type="molecule type" value="Genomic_DNA"/>
</dbReference>
<keyword evidence="2 6" id="KW-0812">Transmembrane</keyword>
<feature type="transmembrane region" description="Helical" evidence="6">
    <location>
        <begin position="474"/>
        <end position="492"/>
    </location>
</feature>
<evidence type="ECO:0000256" key="2">
    <source>
        <dbReference type="ARBA" id="ARBA00022692"/>
    </source>
</evidence>
<dbReference type="Proteomes" id="UP000001070">
    <property type="component" value="Unassembled WGS sequence"/>
</dbReference>
<evidence type="ECO:0000256" key="6">
    <source>
        <dbReference type="SAM" id="Phobius"/>
    </source>
</evidence>
<feature type="transmembrane region" description="Helical" evidence="6">
    <location>
        <begin position="449"/>
        <end position="468"/>
    </location>
</feature>
<dbReference type="HOGENOM" id="CLU_001265_5_0_1"/>
<dbReference type="KEGG" id="dgr:6566003"/>
<protein>
    <submittedName>
        <fullName evidence="8">GH24108</fullName>
    </submittedName>
</protein>
<dbReference type="PROSITE" id="PS50850">
    <property type="entry name" value="MFS"/>
    <property type="match status" value="1"/>
</dbReference>
<dbReference type="FunCoup" id="B4JNN3">
    <property type="interactions" value="168"/>
</dbReference>
<dbReference type="InterPro" id="IPR011701">
    <property type="entry name" value="MFS"/>
</dbReference>
<gene>
    <name evidence="8" type="primary">Dgri\GH24108</name>
    <name evidence="8" type="ORF">Dgri_GH24108</name>
</gene>
<dbReference type="GO" id="GO:0016020">
    <property type="term" value="C:membrane"/>
    <property type="evidence" value="ECO:0007669"/>
    <property type="project" value="UniProtKB-SubCell"/>
</dbReference>
<keyword evidence="3 6" id="KW-1133">Transmembrane helix</keyword>
<dbReference type="OMA" id="RHIFGLM"/>
<keyword evidence="9" id="KW-1185">Reference proteome</keyword>
<dbReference type="InterPro" id="IPR020846">
    <property type="entry name" value="MFS_dom"/>
</dbReference>
<evidence type="ECO:0000313" key="8">
    <source>
        <dbReference type="EMBL" id="EDV92326.1"/>
    </source>
</evidence>
<feature type="transmembrane region" description="Helical" evidence="6">
    <location>
        <begin position="415"/>
        <end position="437"/>
    </location>
</feature>
<comment type="subcellular location">
    <subcellularLocation>
        <location evidence="1">Membrane</location>
        <topology evidence="1">Multi-pass membrane protein</topology>
    </subcellularLocation>
</comment>
<evidence type="ECO:0000259" key="7">
    <source>
        <dbReference type="PROSITE" id="PS50850"/>
    </source>
</evidence>
<evidence type="ECO:0000313" key="9">
    <source>
        <dbReference type="Proteomes" id="UP000001070"/>
    </source>
</evidence>
<feature type="region of interest" description="Disordered" evidence="5">
    <location>
        <begin position="321"/>
        <end position="343"/>
    </location>
</feature>
<organism evidence="9">
    <name type="scientific">Drosophila grimshawi</name>
    <name type="common">Hawaiian fruit fly</name>
    <name type="synonym">Idiomyia grimshawi</name>
    <dbReference type="NCBI Taxonomy" id="7222"/>
    <lineage>
        <taxon>Eukaryota</taxon>
        <taxon>Metazoa</taxon>
        <taxon>Ecdysozoa</taxon>
        <taxon>Arthropoda</taxon>
        <taxon>Hexapoda</taxon>
        <taxon>Insecta</taxon>
        <taxon>Pterygota</taxon>
        <taxon>Neoptera</taxon>
        <taxon>Endopterygota</taxon>
        <taxon>Diptera</taxon>
        <taxon>Brachycera</taxon>
        <taxon>Muscomorpha</taxon>
        <taxon>Ephydroidea</taxon>
        <taxon>Drosophilidae</taxon>
        <taxon>Drosophila</taxon>
        <taxon>Hawaiian Drosophila</taxon>
    </lineage>
</organism>
<dbReference type="GO" id="GO:0022857">
    <property type="term" value="F:transmembrane transporter activity"/>
    <property type="evidence" value="ECO:0007669"/>
    <property type="project" value="InterPro"/>
</dbReference>
<evidence type="ECO:0000256" key="5">
    <source>
        <dbReference type="SAM" id="MobiDB-lite"/>
    </source>
</evidence>
<feature type="compositionally biased region" description="Acidic residues" evidence="5">
    <location>
        <begin position="330"/>
        <end position="343"/>
    </location>
</feature>
<dbReference type="eggNOG" id="KOG2532">
    <property type="taxonomic scope" value="Eukaryota"/>
</dbReference>
<feature type="compositionally biased region" description="Acidic residues" evidence="5">
    <location>
        <begin position="26"/>
        <end position="39"/>
    </location>
</feature>
<proteinExistence type="predicted"/>
<reference evidence="8 9" key="1">
    <citation type="journal article" date="2007" name="Nature">
        <title>Evolution of genes and genomes on the Drosophila phylogeny.</title>
        <authorList>
            <consortium name="Drosophila 12 Genomes Consortium"/>
            <person name="Clark A.G."/>
            <person name="Eisen M.B."/>
            <person name="Smith D.R."/>
            <person name="Bergman C.M."/>
            <person name="Oliver B."/>
            <person name="Markow T.A."/>
            <person name="Kaufman T.C."/>
            <person name="Kellis M."/>
            <person name="Gelbart W."/>
            <person name="Iyer V.N."/>
            <person name="Pollard D.A."/>
            <person name="Sackton T.B."/>
            <person name="Larracuente A.M."/>
            <person name="Singh N.D."/>
            <person name="Abad J.P."/>
            <person name="Abt D.N."/>
            <person name="Adryan B."/>
            <person name="Aguade M."/>
            <person name="Akashi H."/>
            <person name="Anderson W.W."/>
            <person name="Aquadro C.F."/>
            <person name="Ardell D.H."/>
            <person name="Arguello R."/>
            <person name="Artieri C.G."/>
            <person name="Barbash D.A."/>
            <person name="Barker D."/>
            <person name="Barsanti P."/>
            <person name="Batterham P."/>
            <person name="Batzoglou S."/>
            <person name="Begun D."/>
            <person name="Bhutkar A."/>
            <person name="Blanco E."/>
            <person name="Bosak S.A."/>
            <person name="Bradley R.K."/>
            <person name="Brand A.D."/>
            <person name="Brent M.R."/>
            <person name="Brooks A.N."/>
            <person name="Brown R.H."/>
            <person name="Butlin R.K."/>
            <person name="Caggese C."/>
            <person name="Calvi B.R."/>
            <person name="Bernardo de Carvalho A."/>
            <person name="Caspi A."/>
            <person name="Castrezana S."/>
            <person name="Celniker S.E."/>
            <person name="Chang J.L."/>
            <person name="Chapple C."/>
            <person name="Chatterji S."/>
            <person name="Chinwalla A."/>
            <person name="Civetta A."/>
            <person name="Clifton S.W."/>
            <person name="Comeron J.M."/>
            <person name="Costello J.C."/>
            <person name="Coyne J.A."/>
            <person name="Daub J."/>
            <person name="David R.G."/>
            <person name="Delcher A.L."/>
            <person name="Delehaunty K."/>
            <person name="Do C.B."/>
            <person name="Ebling H."/>
            <person name="Edwards K."/>
            <person name="Eickbush T."/>
            <person name="Evans J.D."/>
            <person name="Filipski A."/>
            <person name="Findeiss S."/>
            <person name="Freyhult E."/>
            <person name="Fulton L."/>
            <person name="Fulton R."/>
            <person name="Garcia A.C."/>
            <person name="Gardiner A."/>
            <person name="Garfield D.A."/>
            <person name="Garvin B.E."/>
            <person name="Gibson G."/>
            <person name="Gilbert D."/>
            <person name="Gnerre S."/>
            <person name="Godfrey J."/>
            <person name="Good R."/>
            <person name="Gotea V."/>
            <person name="Gravely B."/>
            <person name="Greenberg A.J."/>
            <person name="Griffiths-Jones S."/>
            <person name="Gross S."/>
            <person name="Guigo R."/>
            <person name="Gustafson E.A."/>
            <person name="Haerty W."/>
            <person name="Hahn M.W."/>
            <person name="Halligan D.L."/>
            <person name="Halpern A.L."/>
            <person name="Halter G.M."/>
            <person name="Han M.V."/>
            <person name="Heger A."/>
            <person name="Hillier L."/>
            <person name="Hinrichs A.S."/>
            <person name="Holmes I."/>
            <person name="Hoskins R.A."/>
            <person name="Hubisz M.J."/>
            <person name="Hultmark D."/>
            <person name="Huntley M.A."/>
            <person name="Jaffe D.B."/>
            <person name="Jagadeeshan S."/>
            <person name="Jeck W.R."/>
            <person name="Johnson J."/>
            <person name="Jones C.D."/>
            <person name="Jordan W.C."/>
            <person name="Karpen G.H."/>
            <person name="Kataoka E."/>
            <person name="Keightley P.D."/>
            <person name="Kheradpour P."/>
            <person name="Kirkness E.F."/>
            <person name="Koerich L.B."/>
            <person name="Kristiansen K."/>
            <person name="Kudrna D."/>
            <person name="Kulathinal R.J."/>
            <person name="Kumar S."/>
            <person name="Kwok R."/>
            <person name="Lander E."/>
            <person name="Langley C.H."/>
            <person name="Lapoint R."/>
            <person name="Lazzaro B.P."/>
            <person name="Lee S.J."/>
            <person name="Levesque L."/>
            <person name="Li R."/>
            <person name="Lin C.F."/>
            <person name="Lin M.F."/>
            <person name="Lindblad-Toh K."/>
            <person name="Llopart A."/>
            <person name="Long M."/>
            <person name="Low L."/>
            <person name="Lozovsky E."/>
            <person name="Lu J."/>
            <person name="Luo M."/>
            <person name="Machado C.A."/>
            <person name="Makalowski W."/>
            <person name="Marzo M."/>
            <person name="Matsuda M."/>
            <person name="Matzkin L."/>
            <person name="McAllister B."/>
            <person name="McBride C.S."/>
            <person name="McKernan B."/>
            <person name="McKernan K."/>
            <person name="Mendez-Lago M."/>
            <person name="Minx P."/>
            <person name="Mollenhauer M.U."/>
            <person name="Montooth K."/>
            <person name="Mount S.M."/>
            <person name="Mu X."/>
            <person name="Myers E."/>
            <person name="Negre B."/>
            <person name="Newfeld S."/>
            <person name="Nielsen R."/>
            <person name="Noor M.A."/>
            <person name="O'Grady P."/>
            <person name="Pachter L."/>
            <person name="Papaceit M."/>
            <person name="Parisi M.J."/>
            <person name="Parisi M."/>
            <person name="Parts L."/>
            <person name="Pedersen J.S."/>
            <person name="Pesole G."/>
            <person name="Phillippy A.M."/>
            <person name="Ponting C.P."/>
            <person name="Pop M."/>
            <person name="Porcelli D."/>
            <person name="Powell J.R."/>
            <person name="Prohaska S."/>
            <person name="Pruitt K."/>
            <person name="Puig M."/>
            <person name="Quesneville H."/>
            <person name="Ram K.R."/>
            <person name="Rand D."/>
            <person name="Rasmussen M.D."/>
            <person name="Reed L.K."/>
            <person name="Reenan R."/>
            <person name="Reily A."/>
            <person name="Remington K.A."/>
            <person name="Rieger T.T."/>
            <person name="Ritchie M.G."/>
            <person name="Robin C."/>
            <person name="Rogers Y.H."/>
            <person name="Rohde C."/>
            <person name="Rozas J."/>
            <person name="Rubenfield M.J."/>
            <person name="Ruiz A."/>
            <person name="Russo S."/>
            <person name="Salzberg S.L."/>
            <person name="Sanchez-Gracia A."/>
            <person name="Saranga D.J."/>
            <person name="Sato H."/>
            <person name="Schaeffer S.W."/>
            <person name="Schatz M.C."/>
            <person name="Schlenke T."/>
            <person name="Schwartz R."/>
            <person name="Segarra C."/>
            <person name="Singh R.S."/>
            <person name="Sirot L."/>
            <person name="Sirota M."/>
            <person name="Sisneros N.B."/>
            <person name="Smith C.D."/>
            <person name="Smith T.F."/>
            <person name="Spieth J."/>
            <person name="Stage D.E."/>
            <person name="Stark A."/>
            <person name="Stephan W."/>
            <person name="Strausberg R.L."/>
            <person name="Strempel S."/>
            <person name="Sturgill D."/>
            <person name="Sutton G."/>
            <person name="Sutton G.G."/>
            <person name="Tao W."/>
            <person name="Teichmann S."/>
            <person name="Tobari Y.N."/>
            <person name="Tomimura Y."/>
            <person name="Tsolas J.M."/>
            <person name="Valente V.L."/>
            <person name="Venter E."/>
            <person name="Venter J.C."/>
            <person name="Vicario S."/>
            <person name="Vieira F.G."/>
            <person name="Vilella A.J."/>
            <person name="Villasante A."/>
            <person name="Walenz B."/>
            <person name="Wang J."/>
            <person name="Wasserman M."/>
            <person name="Watts T."/>
            <person name="Wilson D."/>
            <person name="Wilson R.K."/>
            <person name="Wing R.A."/>
            <person name="Wolfner M.F."/>
            <person name="Wong A."/>
            <person name="Wong G.K."/>
            <person name="Wu C.I."/>
            <person name="Wu G."/>
            <person name="Yamamoto D."/>
            <person name="Yang H.P."/>
            <person name="Yang S.P."/>
            <person name="Yorke J.A."/>
            <person name="Yoshida K."/>
            <person name="Zdobnov E."/>
            <person name="Zhang P."/>
            <person name="Zhang Y."/>
            <person name="Zimin A.V."/>
            <person name="Baldwin J."/>
            <person name="Abdouelleil A."/>
            <person name="Abdulkadir J."/>
            <person name="Abebe A."/>
            <person name="Abera B."/>
            <person name="Abreu J."/>
            <person name="Acer S.C."/>
            <person name="Aftuck L."/>
            <person name="Alexander A."/>
            <person name="An P."/>
            <person name="Anderson E."/>
            <person name="Anderson S."/>
            <person name="Arachi H."/>
            <person name="Azer M."/>
            <person name="Bachantsang P."/>
            <person name="Barry A."/>
            <person name="Bayul T."/>
            <person name="Berlin A."/>
            <person name="Bessette D."/>
            <person name="Bloom T."/>
            <person name="Blye J."/>
            <person name="Boguslavskiy L."/>
            <person name="Bonnet C."/>
            <person name="Boukhgalter B."/>
            <person name="Bourzgui I."/>
            <person name="Brown A."/>
            <person name="Cahill P."/>
            <person name="Channer S."/>
            <person name="Cheshatsang Y."/>
            <person name="Chuda L."/>
            <person name="Citroen M."/>
            <person name="Collymore A."/>
            <person name="Cooke P."/>
            <person name="Costello M."/>
            <person name="D'Aco K."/>
            <person name="Daza R."/>
            <person name="De Haan G."/>
            <person name="DeGray S."/>
            <person name="DeMaso C."/>
            <person name="Dhargay N."/>
            <person name="Dooley K."/>
            <person name="Dooley E."/>
            <person name="Doricent M."/>
            <person name="Dorje P."/>
            <person name="Dorjee K."/>
            <person name="Dupes A."/>
            <person name="Elong R."/>
            <person name="Falk J."/>
            <person name="Farina A."/>
            <person name="Faro S."/>
            <person name="Ferguson D."/>
            <person name="Fisher S."/>
            <person name="Foley C.D."/>
            <person name="Franke A."/>
            <person name="Friedrich D."/>
            <person name="Gadbois L."/>
            <person name="Gearin G."/>
            <person name="Gearin C.R."/>
            <person name="Giannoukos G."/>
            <person name="Goode T."/>
            <person name="Graham J."/>
            <person name="Grandbois E."/>
            <person name="Grewal S."/>
            <person name="Gyaltsen K."/>
            <person name="Hafez N."/>
            <person name="Hagos B."/>
            <person name="Hall J."/>
            <person name="Henson C."/>
            <person name="Hollinger A."/>
            <person name="Honan T."/>
            <person name="Huard M.D."/>
            <person name="Hughes L."/>
            <person name="Hurhula B."/>
            <person name="Husby M.E."/>
            <person name="Kamat A."/>
            <person name="Kanga B."/>
            <person name="Kashin S."/>
            <person name="Khazanovich D."/>
            <person name="Kisner P."/>
            <person name="Lance K."/>
            <person name="Lara M."/>
            <person name="Lee W."/>
            <person name="Lennon N."/>
            <person name="Letendre F."/>
            <person name="LeVine R."/>
            <person name="Lipovsky A."/>
            <person name="Liu X."/>
            <person name="Liu J."/>
            <person name="Liu S."/>
            <person name="Lokyitsang T."/>
            <person name="Lokyitsang Y."/>
            <person name="Lubonja R."/>
            <person name="Lui A."/>
            <person name="MacDonald P."/>
            <person name="Magnisalis V."/>
            <person name="Maru K."/>
            <person name="Matthews C."/>
            <person name="McCusker W."/>
            <person name="McDonough S."/>
            <person name="Mehta T."/>
            <person name="Meldrim J."/>
            <person name="Meneus L."/>
            <person name="Mihai O."/>
            <person name="Mihalev A."/>
            <person name="Mihova T."/>
            <person name="Mittelman R."/>
            <person name="Mlenga V."/>
            <person name="Montmayeur A."/>
            <person name="Mulrain L."/>
            <person name="Navidi A."/>
            <person name="Naylor J."/>
            <person name="Negash T."/>
            <person name="Nguyen T."/>
            <person name="Nguyen N."/>
            <person name="Nicol R."/>
            <person name="Norbu C."/>
            <person name="Norbu N."/>
            <person name="Novod N."/>
            <person name="O'Neill B."/>
            <person name="Osman S."/>
            <person name="Markiewicz E."/>
            <person name="Oyono O.L."/>
            <person name="Patti C."/>
            <person name="Phunkhang P."/>
            <person name="Pierre F."/>
            <person name="Priest M."/>
            <person name="Raghuraman S."/>
            <person name="Rege F."/>
            <person name="Reyes R."/>
            <person name="Rise C."/>
            <person name="Rogov P."/>
            <person name="Ross K."/>
            <person name="Ryan E."/>
            <person name="Settipalli S."/>
            <person name="Shea T."/>
            <person name="Sherpa N."/>
            <person name="Shi L."/>
            <person name="Shih D."/>
            <person name="Sparrow T."/>
            <person name="Spaulding J."/>
            <person name="Stalker J."/>
            <person name="Stange-Thomann N."/>
            <person name="Stavropoulos S."/>
            <person name="Stone C."/>
            <person name="Strader C."/>
            <person name="Tesfaye S."/>
            <person name="Thomson T."/>
            <person name="Thoulutsang Y."/>
            <person name="Thoulutsang D."/>
            <person name="Topham K."/>
            <person name="Topping I."/>
            <person name="Tsamla T."/>
            <person name="Vassiliev H."/>
            <person name="Vo A."/>
            <person name="Wangchuk T."/>
            <person name="Wangdi T."/>
            <person name="Weiand M."/>
            <person name="Wilkinson J."/>
            <person name="Wilson A."/>
            <person name="Yadav S."/>
            <person name="Young G."/>
            <person name="Yu Q."/>
            <person name="Zembek L."/>
            <person name="Zhong D."/>
            <person name="Zimmer A."/>
            <person name="Zwirko Z."/>
            <person name="Jaffe D.B."/>
            <person name="Alvarez P."/>
            <person name="Brockman W."/>
            <person name="Butler J."/>
            <person name="Chin C."/>
            <person name="Gnerre S."/>
            <person name="Grabherr M."/>
            <person name="Kleber M."/>
            <person name="Mauceli E."/>
            <person name="MacCallum I."/>
        </authorList>
    </citation>
    <scope>NUCLEOTIDE SEQUENCE [LARGE SCALE GENOMIC DNA]</scope>
    <source>
        <strain evidence="9">Tucson 15287-2541.00</strain>
    </source>
</reference>
<dbReference type="SUPFAM" id="SSF103473">
    <property type="entry name" value="MFS general substrate transporter"/>
    <property type="match status" value="1"/>
</dbReference>
<name>B4JNN3_DROGR</name>
<dbReference type="CDD" id="cd17318">
    <property type="entry name" value="MFS_SLC17"/>
    <property type="match status" value="1"/>
</dbReference>
<accession>B4JNN3</accession>
<feature type="transmembrane region" description="Helical" evidence="6">
    <location>
        <begin position="67"/>
        <end position="86"/>
    </location>
</feature>
<evidence type="ECO:0000256" key="4">
    <source>
        <dbReference type="ARBA" id="ARBA00023136"/>
    </source>
</evidence>
<feature type="transmembrane region" description="Helical" evidence="6">
    <location>
        <begin position="542"/>
        <end position="561"/>
    </location>
</feature>
<feature type="transmembrane region" description="Helical" evidence="6">
    <location>
        <begin position="242"/>
        <end position="264"/>
    </location>
</feature>
<dbReference type="PANTHER" id="PTHR11662:SF399">
    <property type="entry name" value="FI19708P1-RELATED"/>
    <property type="match status" value="1"/>
</dbReference>